<name>A0ABN2B889_9ACTN</name>
<organism evidence="7 8">
    <name type="scientific">Dactylosporangium maewongense</name>
    <dbReference type="NCBI Taxonomy" id="634393"/>
    <lineage>
        <taxon>Bacteria</taxon>
        <taxon>Bacillati</taxon>
        <taxon>Actinomycetota</taxon>
        <taxon>Actinomycetes</taxon>
        <taxon>Micromonosporales</taxon>
        <taxon>Micromonosporaceae</taxon>
        <taxon>Dactylosporangium</taxon>
    </lineage>
</organism>
<gene>
    <name evidence="7" type="ORF">GCM10009827_062870</name>
</gene>
<dbReference type="PRINTS" id="PR00742">
    <property type="entry name" value="GLHYDRLASE35"/>
</dbReference>
<keyword evidence="2" id="KW-0378">Hydrolase</keyword>
<evidence type="ECO:0000256" key="2">
    <source>
        <dbReference type="ARBA" id="ARBA00022801"/>
    </source>
</evidence>
<keyword evidence="3" id="KW-0326">Glycosidase</keyword>
<dbReference type="InterPro" id="IPR008979">
    <property type="entry name" value="Galactose-bd-like_sf"/>
</dbReference>
<dbReference type="Proteomes" id="UP001501470">
    <property type="component" value="Unassembled WGS sequence"/>
</dbReference>
<evidence type="ECO:0000256" key="1">
    <source>
        <dbReference type="ARBA" id="ARBA00009809"/>
    </source>
</evidence>
<reference evidence="7 8" key="1">
    <citation type="journal article" date="2019" name="Int. J. Syst. Evol. Microbiol.">
        <title>The Global Catalogue of Microorganisms (GCM) 10K type strain sequencing project: providing services to taxonomists for standard genome sequencing and annotation.</title>
        <authorList>
            <consortium name="The Broad Institute Genomics Platform"/>
            <consortium name="The Broad Institute Genome Sequencing Center for Infectious Disease"/>
            <person name="Wu L."/>
            <person name="Ma J."/>
        </authorList>
    </citation>
    <scope>NUCLEOTIDE SEQUENCE [LARGE SCALE GENOMIC DNA]</scope>
    <source>
        <strain evidence="7 8">JCM 15933</strain>
    </source>
</reference>
<dbReference type="InterPro" id="IPR017853">
    <property type="entry name" value="GH"/>
</dbReference>
<dbReference type="InterPro" id="IPR048913">
    <property type="entry name" value="BetaGal_gal-bd"/>
</dbReference>
<dbReference type="RefSeq" id="WP_344505934.1">
    <property type="nucleotide sequence ID" value="NZ_BAAAQD010000013.1"/>
</dbReference>
<dbReference type="Gene3D" id="3.20.20.80">
    <property type="entry name" value="Glycosidases"/>
    <property type="match status" value="1"/>
</dbReference>
<dbReference type="Pfam" id="PF21317">
    <property type="entry name" value="BetaGal_ABD_1"/>
    <property type="match status" value="1"/>
</dbReference>
<comment type="similarity">
    <text evidence="1">Belongs to the glycosyl hydrolase 35 family.</text>
</comment>
<dbReference type="SUPFAM" id="SSF51445">
    <property type="entry name" value="(Trans)glycosidases"/>
    <property type="match status" value="1"/>
</dbReference>
<dbReference type="InterPro" id="IPR031330">
    <property type="entry name" value="Gly_Hdrlase_35_cat"/>
</dbReference>
<dbReference type="InterPro" id="IPR001944">
    <property type="entry name" value="Glycoside_Hdrlase_35"/>
</dbReference>
<comment type="caution">
    <text evidence="7">The sequence shown here is derived from an EMBL/GenBank/DDBJ whole genome shotgun (WGS) entry which is preliminary data.</text>
</comment>
<evidence type="ECO:0000259" key="4">
    <source>
        <dbReference type="Pfam" id="PF01301"/>
    </source>
</evidence>
<proteinExistence type="inferred from homology"/>
<evidence type="ECO:0000259" key="6">
    <source>
        <dbReference type="Pfam" id="PF21467"/>
    </source>
</evidence>
<dbReference type="SUPFAM" id="SSF49785">
    <property type="entry name" value="Galactose-binding domain-like"/>
    <property type="match status" value="1"/>
</dbReference>
<evidence type="ECO:0000259" key="5">
    <source>
        <dbReference type="Pfam" id="PF21317"/>
    </source>
</evidence>
<evidence type="ECO:0000313" key="7">
    <source>
        <dbReference type="EMBL" id="GAA1535909.1"/>
    </source>
</evidence>
<keyword evidence="8" id="KW-1185">Reference proteome</keyword>
<accession>A0ABN2B889</accession>
<feature type="domain" description="Glycoside hydrolase 35 catalytic" evidence="4">
    <location>
        <begin position="12"/>
        <end position="327"/>
    </location>
</feature>
<protein>
    <submittedName>
        <fullName evidence="7">Beta-galactosidase</fullName>
    </submittedName>
</protein>
<feature type="domain" description="Beta-galactosidase galactose-binding" evidence="6">
    <location>
        <begin position="496"/>
        <end position="554"/>
    </location>
</feature>
<dbReference type="Pfam" id="PF01301">
    <property type="entry name" value="Glyco_hydro_35"/>
    <property type="match status" value="1"/>
</dbReference>
<dbReference type="PANTHER" id="PTHR23421">
    <property type="entry name" value="BETA-GALACTOSIDASE RELATED"/>
    <property type="match status" value="1"/>
</dbReference>
<evidence type="ECO:0000313" key="8">
    <source>
        <dbReference type="Proteomes" id="UP001501470"/>
    </source>
</evidence>
<dbReference type="Gene3D" id="2.60.120.260">
    <property type="entry name" value="Galactose-binding domain-like"/>
    <property type="match status" value="2"/>
</dbReference>
<dbReference type="InterPro" id="IPR048912">
    <property type="entry name" value="BetaGal1-like_ABD1"/>
</dbReference>
<dbReference type="PIRSF" id="PIRSF006336">
    <property type="entry name" value="B-gal"/>
    <property type="match status" value="1"/>
</dbReference>
<feature type="domain" description="Beta-galactosidase 1-like first all-beta" evidence="5">
    <location>
        <begin position="371"/>
        <end position="477"/>
    </location>
</feature>
<dbReference type="InterPro" id="IPR026283">
    <property type="entry name" value="B-gal_1-like"/>
</dbReference>
<dbReference type="Pfam" id="PF21467">
    <property type="entry name" value="BetaGal_gal-bd"/>
    <property type="match status" value="1"/>
</dbReference>
<dbReference type="EMBL" id="BAAAQD010000013">
    <property type="protein sequence ID" value="GAA1535909.1"/>
    <property type="molecule type" value="Genomic_DNA"/>
</dbReference>
<sequence>MSGTFTVTGRRFVRNGARHRILAGAAHYFRTHPAQWTHRLRMLRAMGLNTVETYVPWNWHEPRPGTVRRLEDLERFLDESAACGLDVIVRPGPYICAEWDNGGLPAWLTARVGRRVRTADPDYLRHVDAWFDRLLPVVARRQITRGGTVVMVQVENEYGSFGSDAAYLRHLADGLTARGIEVPLCTSDGPEDHMLTGGSVPGVLTTVNFGSDPEGAFAALAAWRPQDPPMCMEFWDGWFDHWGDRHVARDPADAAGVLDRILAAGASVNLYMAHGGTNFGTTAGANLGGEHHDGAYQPTTTSYDYDAPIDERGAPTAKFWRFREVIERHGGVPGDLPPLPPLLPAARLAVADTVTWRAALPSGGGAVAPVPPTFEELGLDHGLVLYRCTLPGPREARPLVVDGLHDRAHVFVDGRPVAVLERDGRRSVDVAGPATVELLVESMGRVNYGPRLGESKGILGGVRHERQYVHGFTAHPLALDPLDVRWTGAAAPGDGPAFCRAWLDVEDAADTYVALPGWGKGYVWVNGVNLGRFWDRGPQRTLYLPGPLLHAGRNEVVVLELDGRRAATVDLVPGPQLG</sequence>
<evidence type="ECO:0000256" key="3">
    <source>
        <dbReference type="ARBA" id="ARBA00023295"/>
    </source>
</evidence>